<feature type="region of interest" description="Disordered" evidence="1">
    <location>
        <begin position="1"/>
        <end position="23"/>
    </location>
</feature>
<dbReference type="Proteomes" id="UP000184330">
    <property type="component" value="Unassembled WGS sequence"/>
</dbReference>
<protein>
    <submittedName>
        <fullName evidence="2">Uncharacterized protein</fullName>
    </submittedName>
</protein>
<dbReference type="AlphaFoldDB" id="A0A1L7X4I2"/>
<dbReference type="EMBL" id="FJOG01000015">
    <property type="protein sequence ID" value="CZR59920.1"/>
    <property type="molecule type" value="Genomic_DNA"/>
</dbReference>
<sequence>MCTSSSSSLVNRNGPGSSAASTISSIVKPETGASGKTKCIECDGYECCCIPCTVM</sequence>
<gene>
    <name evidence="2" type="ORF">PAC_09815</name>
</gene>
<name>A0A1L7X4I2_9HELO</name>
<evidence type="ECO:0000313" key="2">
    <source>
        <dbReference type="EMBL" id="CZR59920.1"/>
    </source>
</evidence>
<accession>A0A1L7X4I2</accession>
<keyword evidence="3" id="KW-1185">Reference proteome</keyword>
<reference evidence="2 3" key="1">
    <citation type="submission" date="2016-03" db="EMBL/GenBank/DDBJ databases">
        <authorList>
            <person name="Ploux O."/>
        </authorList>
    </citation>
    <scope>NUCLEOTIDE SEQUENCE [LARGE SCALE GENOMIC DNA]</scope>
    <source>
        <strain evidence="2 3">UAMH 11012</strain>
    </source>
</reference>
<evidence type="ECO:0000256" key="1">
    <source>
        <dbReference type="SAM" id="MobiDB-lite"/>
    </source>
</evidence>
<organism evidence="2 3">
    <name type="scientific">Phialocephala subalpina</name>
    <dbReference type="NCBI Taxonomy" id="576137"/>
    <lineage>
        <taxon>Eukaryota</taxon>
        <taxon>Fungi</taxon>
        <taxon>Dikarya</taxon>
        <taxon>Ascomycota</taxon>
        <taxon>Pezizomycotina</taxon>
        <taxon>Leotiomycetes</taxon>
        <taxon>Helotiales</taxon>
        <taxon>Mollisiaceae</taxon>
        <taxon>Phialocephala</taxon>
        <taxon>Phialocephala fortinii species complex</taxon>
    </lineage>
</organism>
<proteinExistence type="predicted"/>
<evidence type="ECO:0000313" key="3">
    <source>
        <dbReference type="Proteomes" id="UP000184330"/>
    </source>
</evidence>
<dbReference type="OrthoDB" id="4661107at2759"/>